<evidence type="ECO:0000313" key="3">
    <source>
        <dbReference type="Proteomes" id="UP000823388"/>
    </source>
</evidence>
<accession>A0A8T0XKA6</accession>
<protein>
    <recommendedName>
        <fullName evidence="4">Late embryogenesis abundant protein LEA-2 subgroup domain-containing protein</fullName>
    </recommendedName>
</protein>
<evidence type="ECO:0000313" key="2">
    <source>
        <dbReference type="EMBL" id="KAG2659887.1"/>
    </source>
</evidence>
<keyword evidence="3" id="KW-1185">Reference proteome</keyword>
<evidence type="ECO:0008006" key="4">
    <source>
        <dbReference type="Google" id="ProtNLM"/>
    </source>
</evidence>
<feature type="transmembrane region" description="Helical" evidence="1">
    <location>
        <begin position="77"/>
        <end position="102"/>
    </location>
</feature>
<comment type="caution">
    <text evidence="2">The sequence shown here is derived from an EMBL/GenBank/DDBJ whole genome shotgun (WGS) entry which is preliminary data.</text>
</comment>
<organism evidence="2 3">
    <name type="scientific">Panicum virgatum</name>
    <name type="common">Blackwell switchgrass</name>
    <dbReference type="NCBI Taxonomy" id="38727"/>
    <lineage>
        <taxon>Eukaryota</taxon>
        <taxon>Viridiplantae</taxon>
        <taxon>Streptophyta</taxon>
        <taxon>Embryophyta</taxon>
        <taxon>Tracheophyta</taxon>
        <taxon>Spermatophyta</taxon>
        <taxon>Magnoliopsida</taxon>
        <taxon>Liliopsida</taxon>
        <taxon>Poales</taxon>
        <taxon>Poaceae</taxon>
        <taxon>PACMAD clade</taxon>
        <taxon>Panicoideae</taxon>
        <taxon>Panicodae</taxon>
        <taxon>Paniceae</taxon>
        <taxon>Panicinae</taxon>
        <taxon>Panicum</taxon>
        <taxon>Panicum sect. Hiantes</taxon>
    </lineage>
</organism>
<keyword evidence="1" id="KW-0812">Transmembrane</keyword>
<dbReference type="PANTHER" id="PTHR33994">
    <property type="entry name" value="OS04G0515000 PROTEIN"/>
    <property type="match status" value="1"/>
</dbReference>
<keyword evidence="1" id="KW-0472">Membrane</keyword>
<keyword evidence="1" id="KW-1133">Transmembrane helix</keyword>
<sequence length="292" mass="30895">MARDDVTQSWTRRSCTLIYTHVQPDQSIPSEAPETNHLPKPVGLAMGAYAEAEHEHPMLPRHGGGGSYRRRGDPAGCCLVCLCAICPAAVVAALLAALFWYIDQSLMSPEYSVAITGVSGLDPATDLRPGRGALSPVFNLTVGIASRSALAGGCISPGTSIRLTYSGLHLPMASGRAPDMCVGPGQSAGPRAAVARGHDVAVPGFLVDTLSEDMRRGEALFQVQLTGLQASPEEGRARAWRVVTCWVRAGEAAAGAALDRPPWPCYETWRDIDSMPEEESGYVPRPVPAAGH</sequence>
<dbReference type="Proteomes" id="UP000823388">
    <property type="component" value="Chromosome 1K"/>
</dbReference>
<name>A0A8T0XKA6_PANVG</name>
<reference evidence="2" key="1">
    <citation type="submission" date="2020-05" db="EMBL/GenBank/DDBJ databases">
        <title>WGS assembly of Panicum virgatum.</title>
        <authorList>
            <person name="Lovell J.T."/>
            <person name="Jenkins J."/>
            <person name="Shu S."/>
            <person name="Juenger T.E."/>
            <person name="Schmutz J."/>
        </authorList>
    </citation>
    <scope>NUCLEOTIDE SEQUENCE</scope>
    <source>
        <strain evidence="2">AP13</strain>
    </source>
</reference>
<dbReference type="AlphaFoldDB" id="A0A8T0XKA6"/>
<gene>
    <name evidence="2" type="ORF">PVAP13_1KG398600</name>
</gene>
<dbReference type="PANTHER" id="PTHR33994:SF10">
    <property type="entry name" value="OS04G0508700 PROTEIN"/>
    <property type="match status" value="1"/>
</dbReference>
<proteinExistence type="predicted"/>
<evidence type="ECO:0000256" key="1">
    <source>
        <dbReference type="SAM" id="Phobius"/>
    </source>
</evidence>
<dbReference type="EMBL" id="CM029037">
    <property type="protein sequence ID" value="KAG2659887.1"/>
    <property type="molecule type" value="Genomic_DNA"/>
</dbReference>